<evidence type="ECO:0000313" key="11">
    <source>
        <dbReference type="EMBL" id="CAF3561598.1"/>
    </source>
</evidence>
<dbReference type="Gene3D" id="4.10.70.10">
    <property type="entry name" value="Disintegrin domain"/>
    <property type="match status" value="1"/>
</dbReference>
<evidence type="ECO:0000313" key="10">
    <source>
        <dbReference type="EMBL" id="CAF0827172.1"/>
    </source>
</evidence>
<dbReference type="PROSITE" id="PS50214">
    <property type="entry name" value="DISINTEGRIN_2"/>
    <property type="match status" value="1"/>
</dbReference>
<dbReference type="FunFam" id="4.10.70.10:FF:000003">
    <property type="entry name" value="Disintegrin and metalloproteinase domain-containing protein 17"/>
    <property type="match status" value="1"/>
</dbReference>
<dbReference type="Gene3D" id="3.40.390.10">
    <property type="entry name" value="Collagenase (Catalytic Domain)"/>
    <property type="match status" value="1"/>
</dbReference>
<reference evidence="10" key="1">
    <citation type="submission" date="2021-02" db="EMBL/GenBank/DDBJ databases">
        <authorList>
            <person name="Nowell W R."/>
        </authorList>
    </citation>
    <scope>NUCLEOTIDE SEQUENCE</scope>
</reference>
<dbReference type="OrthoDB" id="2149267at2759"/>
<evidence type="ECO:0000313" key="12">
    <source>
        <dbReference type="EMBL" id="CAF3614119.1"/>
    </source>
</evidence>
<dbReference type="InterPro" id="IPR001590">
    <property type="entry name" value="Peptidase_M12B"/>
</dbReference>
<comment type="caution">
    <text evidence="5">Lacks conserved residue(s) required for the propagation of feature annotation.</text>
</comment>
<dbReference type="EMBL" id="CAJOBC010000677">
    <property type="protein sequence ID" value="CAF3614119.1"/>
    <property type="molecule type" value="Genomic_DNA"/>
</dbReference>
<dbReference type="PANTHER" id="PTHR45702:SF2">
    <property type="entry name" value="KUZBANIAN, ISOFORM A"/>
    <property type="match status" value="1"/>
</dbReference>
<feature type="active site" evidence="5">
    <location>
        <position position="431"/>
    </location>
</feature>
<feature type="domain" description="Peptidase M12B" evidence="8">
    <location>
        <begin position="248"/>
        <end position="479"/>
    </location>
</feature>
<dbReference type="EMBL" id="CAJNOQ010000676">
    <property type="protein sequence ID" value="CAF0827172.1"/>
    <property type="molecule type" value="Genomic_DNA"/>
</dbReference>
<dbReference type="GO" id="GO:0046872">
    <property type="term" value="F:metal ion binding"/>
    <property type="evidence" value="ECO:0007669"/>
    <property type="project" value="UniProtKB-KW"/>
</dbReference>
<dbReference type="EMBL" id="CAJNOK010000864">
    <property type="protein sequence ID" value="CAF0780039.1"/>
    <property type="molecule type" value="Genomic_DNA"/>
</dbReference>
<evidence type="ECO:0000256" key="5">
    <source>
        <dbReference type="PROSITE-ProRule" id="PRU00276"/>
    </source>
</evidence>
<keyword evidence="13" id="KW-1185">Reference proteome</keyword>
<accession>A0A813UTI5</accession>
<dbReference type="InterPro" id="IPR051489">
    <property type="entry name" value="ADAM_Metalloproteinase"/>
</dbReference>
<evidence type="ECO:0000313" key="9">
    <source>
        <dbReference type="EMBL" id="CAF0780039.1"/>
    </source>
</evidence>
<dbReference type="EMBL" id="CAJOBA010000865">
    <property type="protein sequence ID" value="CAF3561598.1"/>
    <property type="molecule type" value="Genomic_DNA"/>
</dbReference>
<dbReference type="AlphaFoldDB" id="A0A813UTI5"/>
<dbReference type="SUPFAM" id="SSF55486">
    <property type="entry name" value="Metalloproteases ('zincins'), catalytic domain"/>
    <property type="match status" value="1"/>
</dbReference>
<feature type="region of interest" description="Disordered" evidence="6">
    <location>
        <begin position="208"/>
        <end position="235"/>
    </location>
</feature>
<proteinExistence type="predicted"/>
<dbReference type="InterPro" id="IPR024079">
    <property type="entry name" value="MetalloPept_cat_dom_sf"/>
</dbReference>
<evidence type="ECO:0000256" key="3">
    <source>
        <dbReference type="ARBA" id="ARBA00022685"/>
    </source>
</evidence>
<dbReference type="InterPro" id="IPR049038">
    <property type="entry name" value="ADAM10_Cys-rich"/>
</dbReference>
<dbReference type="GO" id="GO:0004222">
    <property type="term" value="F:metalloendopeptidase activity"/>
    <property type="evidence" value="ECO:0007669"/>
    <property type="project" value="InterPro"/>
</dbReference>
<evidence type="ECO:0000256" key="4">
    <source>
        <dbReference type="ARBA" id="ARBA00023157"/>
    </source>
</evidence>
<evidence type="ECO:0000256" key="1">
    <source>
        <dbReference type="ARBA" id="ARBA00001809"/>
    </source>
</evidence>
<feature type="domain" description="Disintegrin" evidence="7">
    <location>
        <begin position="502"/>
        <end position="603"/>
    </location>
</feature>
<dbReference type="InterPro" id="IPR001762">
    <property type="entry name" value="Disintegrin_dom"/>
</dbReference>
<dbReference type="Proteomes" id="UP000682733">
    <property type="component" value="Unassembled WGS sequence"/>
</dbReference>
<protein>
    <recommendedName>
        <fullName evidence="2">ADAM10 endopeptidase</fullName>
        <ecNumber evidence="2">3.4.24.81</ecNumber>
    </recommendedName>
</protein>
<dbReference type="GO" id="GO:0006509">
    <property type="term" value="P:membrane protein ectodomain proteolysis"/>
    <property type="evidence" value="ECO:0007669"/>
    <property type="project" value="TreeGrafter"/>
</dbReference>
<keyword evidence="4" id="KW-1015">Disulfide bond</keyword>
<dbReference type="SMART" id="SM00050">
    <property type="entry name" value="DISIN"/>
    <property type="match status" value="1"/>
</dbReference>
<dbReference type="Pfam" id="PF00200">
    <property type="entry name" value="Disintegrin"/>
    <property type="match status" value="1"/>
</dbReference>
<comment type="catalytic activity">
    <reaction evidence="1">
        <text>Endopeptidase of broad specificity.</text>
        <dbReference type="EC" id="3.4.24.81"/>
    </reaction>
</comment>
<dbReference type="Proteomes" id="UP000663829">
    <property type="component" value="Unassembled WGS sequence"/>
</dbReference>
<dbReference type="Proteomes" id="UP000681722">
    <property type="component" value="Unassembled WGS sequence"/>
</dbReference>
<keyword evidence="5" id="KW-0479">Metal-binding</keyword>
<feature type="binding site" evidence="5">
    <location>
        <position position="440"/>
    </location>
    <ligand>
        <name>Zn(2+)</name>
        <dbReference type="ChEBI" id="CHEBI:29105"/>
        <note>catalytic</note>
    </ligand>
</feature>
<dbReference type="GO" id="GO:0005886">
    <property type="term" value="C:plasma membrane"/>
    <property type="evidence" value="ECO:0007669"/>
    <property type="project" value="TreeGrafter"/>
</dbReference>
<evidence type="ECO:0000259" key="8">
    <source>
        <dbReference type="PROSITE" id="PS50215"/>
    </source>
</evidence>
<gene>
    <name evidence="10" type="ORF">GPM918_LOCUS4860</name>
    <name evidence="9" type="ORF">OVA965_LOCUS3555</name>
    <name evidence="12" type="ORF">SRO942_LOCUS4865</name>
    <name evidence="11" type="ORF">TMI583_LOCUS3556</name>
</gene>
<dbReference type="PROSITE" id="PS50215">
    <property type="entry name" value="ADAM_MEPRO"/>
    <property type="match status" value="1"/>
</dbReference>
<evidence type="ECO:0000313" key="13">
    <source>
        <dbReference type="Proteomes" id="UP000663829"/>
    </source>
</evidence>
<sequence length="788" mass="88748">MTGLFRTFSRGASCPMAAVLKIVSAIDLVKHGIKRYNVIQYVHDNVEQHYRSKRSTDEYKFNPKRILTLELFDKNITLILKQNDEFLATNSIHLGDEHVPFDSSILYEGYVDGYPSTSYVIGGFYSSWFDGVIKYSNETYHIEPSIKYSKSIPGVSIIYNALDVIKPDKRSFRSKRYVFNEEHDSSSFCGLNNKRREQMNVEAQRLKTHHTSSTTLNNDDDQNDNDFKSRYTSRSKRSSNSEKTCCYIYIRVDPTLWDIIYKNEGLNDKEPTIHAIVTFLYRTVTAANALYRTLKFESNGETLHRFTIRIKRIRILTPTDCLAKNLSISETNICRSYLDSNVLLTWHSAEDFQEYCLAYIFAARDFGDGTLGLAWMGSVASNSRGGICEQPARDIYEGERVLKTLNTGMVTIINHNTRTSSLMTELTFAHEVGHNLGAEHDDEKCGGDSTHGHYIMYRRATTGLEDNNNKFSNCSMEKMGPVMIAVKLGKEKKNCLTECTQVGYCGNRNVEDDEECDCGFTDECTDKCCYPAGGPNAKLGCRLRSGSLCSPSKGPCCSDDCTFQTNTHICHRDTTNQECIGNVRCDGIRATCPMNDTKFFKSENTPCNQNTALCEKGQCTKSICTLINRTECTLTISNVAEPLRQRGIDREYLCHIGCLDARTNTCVDTLTLGMRNNATIGGLGYKHRPGHACAGTTGYCDVFGKCRAVDADGPLTRLKNMLLNEENIRTFTQSVKARARTNAFVSSPPLPMSNGEHLNLQSRLFVRQSSSNNNHDRLHHHMTNTAHL</sequence>
<evidence type="ECO:0000259" key="7">
    <source>
        <dbReference type="PROSITE" id="PS50214"/>
    </source>
</evidence>
<dbReference type="SUPFAM" id="SSF57552">
    <property type="entry name" value="Blood coagulation inhibitor (disintegrin)"/>
    <property type="match status" value="1"/>
</dbReference>
<comment type="caution">
    <text evidence="10">The sequence shown here is derived from an EMBL/GenBank/DDBJ whole genome shotgun (WGS) entry which is preliminary data.</text>
</comment>
<dbReference type="EC" id="3.4.24.81" evidence="2"/>
<dbReference type="Pfam" id="PF13574">
    <property type="entry name" value="Reprolysin_2"/>
    <property type="match status" value="1"/>
</dbReference>
<keyword evidence="5" id="KW-0862">Zinc</keyword>
<dbReference type="Proteomes" id="UP000677228">
    <property type="component" value="Unassembled WGS sequence"/>
</dbReference>
<dbReference type="GO" id="GO:0007219">
    <property type="term" value="P:Notch signaling pathway"/>
    <property type="evidence" value="ECO:0007669"/>
    <property type="project" value="TreeGrafter"/>
</dbReference>
<organism evidence="10 13">
    <name type="scientific">Didymodactylos carnosus</name>
    <dbReference type="NCBI Taxonomy" id="1234261"/>
    <lineage>
        <taxon>Eukaryota</taxon>
        <taxon>Metazoa</taxon>
        <taxon>Spiralia</taxon>
        <taxon>Gnathifera</taxon>
        <taxon>Rotifera</taxon>
        <taxon>Eurotatoria</taxon>
        <taxon>Bdelloidea</taxon>
        <taxon>Philodinida</taxon>
        <taxon>Philodinidae</taxon>
        <taxon>Didymodactylos</taxon>
    </lineage>
</organism>
<evidence type="ECO:0000256" key="6">
    <source>
        <dbReference type="SAM" id="MobiDB-lite"/>
    </source>
</evidence>
<feature type="binding site" evidence="5">
    <location>
        <position position="430"/>
    </location>
    <ligand>
        <name>Zn(2+)</name>
        <dbReference type="ChEBI" id="CHEBI:29105"/>
        <note>catalytic</note>
    </ligand>
</feature>
<dbReference type="Pfam" id="PF21299">
    <property type="entry name" value="ADAM10_Cys-rich"/>
    <property type="match status" value="1"/>
</dbReference>
<dbReference type="PANTHER" id="PTHR45702">
    <property type="entry name" value="ADAM10/ADAM17 METALLOPEPTIDASE FAMILY MEMBER"/>
    <property type="match status" value="1"/>
</dbReference>
<feature type="binding site" evidence="5">
    <location>
        <position position="434"/>
    </location>
    <ligand>
        <name>Zn(2+)</name>
        <dbReference type="ChEBI" id="CHEBI:29105"/>
        <note>catalytic</note>
    </ligand>
</feature>
<keyword evidence="3" id="KW-0165">Cleavage on pair of basic residues</keyword>
<evidence type="ECO:0000256" key="2">
    <source>
        <dbReference type="ARBA" id="ARBA00012332"/>
    </source>
</evidence>
<name>A0A813UTI5_9BILA</name>
<dbReference type="InterPro" id="IPR036436">
    <property type="entry name" value="Disintegrin_dom_sf"/>
</dbReference>